<sequence length="415" mass="42703">TLLDTGVLHVVGTDGEDVISIRQDVGQISVANVPIVYGNATVGNVPASRVMQIEVQGLGGNDDIRLDQGSEPIFTPASIDGGPREEFIVGGAGNDEIHGDVPTAAQSRFTSSYPTFSAENGVRYTPLTRFSIGTEIDVEADGQPDAVASLNDTFNSPNDEDGATFNGTAGLALTGLFANDEVEDHAVGIVTSGVWTAQGPGPSQDGQVENITPNDEVVGAIHTVVAHPTNPDILYTGAVNGGIWKTTNATAGSPNWTPLTDDQPGLSTGALEFDPTDGTNQTLVAGIGRFSSFSSYGGARSGLLRTTDGGSNWTLLDGGGTLTDKNISGVAARGSTIVVSVNYSIPFTYGNIGIYRSTDGGASFVQVSGGSGLPQGRVYDLAGHANTPTVLYAVVRDADSSNGIYKSTDTGATWV</sequence>
<dbReference type="EMBL" id="BART01008330">
    <property type="protein sequence ID" value="GAG53667.1"/>
    <property type="molecule type" value="Genomic_DNA"/>
</dbReference>
<name>X0Z5I9_9ZZZZ</name>
<evidence type="ECO:0008006" key="2">
    <source>
        <dbReference type="Google" id="ProtNLM"/>
    </source>
</evidence>
<dbReference type="AlphaFoldDB" id="X0Z5I9"/>
<dbReference type="InterPro" id="IPR015943">
    <property type="entry name" value="WD40/YVTN_repeat-like_dom_sf"/>
</dbReference>
<reference evidence="1" key="1">
    <citation type="journal article" date="2014" name="Front. Microbiol.">
        <title>High frequency of phylogenetically diverse reductive dehalogenase-homologous genes in deep subseafloor sedimentary metagenomes.</title>
        <authorList>
            <person name="Kawai M."/>
            <person name="Futagami T."/>
            <person name="Toyoda A."/>
            <person name="Takaki Y."/>
            <person name="Nishi S."/>
            <person name="Hori S."/>
            <person name="Arai W."/>
            <person name="Tsubouchi T."/>
            <person name="Morono Y."/>
            <person name="Uchiyama I."/>
            <person name="Ito T."/>
            <person name="Fujiyama A."/>
            <person name="Inagaki F."/>
            <person name="Takami H."/>
        </authorList>
    </citation>
    <scope>NUCLEOTIDE SEQUENCE</scope>
    <source>
        <strain evidence="1">Expedition CK06-06</strain>
    </source>
</reference>
<dbReference type="SUPFAM" id="SSF110296">
    <property type="entry name" value="Oligoxyloglucan reducing end-specific cellobiohydrolase"/>
    <property type="match status" value="1"/>
</dbReference>
<evidence type="ECO:0000313" key="1">
    <source>
        <dbReference type="EMBL" id="GAG53667.1"/>
    </source>
</evidence>
<feature type="non-terminal residue" evidence="1">
    <location>
        <position position="415"/>
    </location>
</feature>
<feature type="non-terminal residue" evidence="1">
    <location>
        <position position="1"/>
    </location>
</feature>
<organism evidence="1">
    <name type="scientific">marine sediment metagenome</name>
    <dbReference type="NCBI Taxonomy" id="412755"/>
    <lineage>
        <taxon>unclassified sequences</taxon>
        <taxon>metagenomes</taxon>
        <taxon>ecological metagenomes</taxon>
    </lineage>
</organism>
<accession>X0Z5I9</accession>
<protein>
    <recommendedName>
        <fullName evidence="2">Sortilin N-terminal domain-containing protein</fullName>
    </recommendedName>
</protein>
<comment type="caution">
    <text evidence="1">The sequence shown here is derived from an EMBL/GenBank/DDBJ whole genome shotgun (WGS) entry which is preliminary data.</text>
</comment>
<dbReference type="Gene3D" id="2.130.10.10">
    <property type="entry name" value="YVTN repeat-like/Quinoprotein amine dehydrogenase"/>
    <property type="match status" value="1"/>
</dbReference>
<proteinExistence type="predicted"/>
<gene>
    <name evidence="1" type="ORF">S01H4_18766</name>
</gene>